<dbReference type="HAMAP" id="MF_00602">
    <property type="entry name" value="Prot_Arg_kinase"/>
    <property type="match status" value="1"/>
</dbReference>
<dbReference type="KEGG" id="fwa:DCMF_22020"/>
<feature type="binding site" evidence="5 6">
    <location>
        <position position="127"/>
    </location>
    <ligand>
        <name>ATP</name>
        <dbReference type="ChEBI" id="CHEBI:30616"/>
    </ligand>
</feature>
<proteinExistence type="inferred from homology"/>
<dbReference type="NCBIfam" id="NF002194">
    <property type="entry name" value="PRK01059.1-4"/>
    <property type="match status" value="1"/>
</dbReference>
<comment type="activity regulation">
    <text evidence="5">Appears to be allosterically activated by the binding of pArg-containing polypeptides to the pArg-binding pocket localized in the C-terminal domain of McsB.</text>
</comment>
<feature type="binding site" evidence="5 6">
    <location>
        <begin position="27"/>
        <end position="31"/>
    </location>
    <ligand>
        <name>ATP</name>
        <dbReference type="ChEBI" id="CHEBI:30616"/>
    </ligand>
</feature>
<dbReference type="EMBL" id="CP017634">
    <property type="protein sequence ID" value="ATW27073.1"/>
    <property type="molecule type" value="Genomic_DNA"/>
</dbReference>
<dbReference type="PANTHER" id="PTHR11547">
    <property type="entry name" value="ARGININE OR CREATINE KINASE"/>
    <property type="match status" value="1"/>
</dbReference>
<evidence type="ECO:0000256" key="4">
    <source>
        <dbReference type="ARBA" id="ARBA00022840"/>
    </source>
</evidence>
<evidence type="ECO:0000256" key="2">
    <source>
        <dbReference type="ARBA" id="ARBA00022741"/>
    </source>
</evidence>
<evidence type="ECO:0000256" key="7">
    <source>
        <dbReference type="RuleBase" id="RU000505"/>
    </source>
</evidence>
<dbReference type="GO" id="GO:0004111">
    <property type="term" value="F:creatine kinase activity"/>
    <property type="evidence" value="ECO:0007669"/>
    <property type="project" value="InterPro"/>
</dbReference>
<sequence length="358" mass="40540">MDRADIFSHPDSKWTEGLGPNADIVISSRVRLARNIQNIPFPYLLGDDKEGEILNLIKNIIQDPDFKEKVGIFHYLPLSELTPMERWVLVEKHLISPQHAQSHGHKGVVIREDEAVSVMINEEDHLRIQCLLPAMQLNEAWHLADEIDDRFEQALDFAFDKDKGYLTSCPTNVGTGMRASVMLHLPGLVLTRQGYQIFATMSQIGLTVRGMYGEGTEALGNLFQISNQVTLGLSEDDIINHLTSVTLQVIEQERHARGILLQEAKEQLEDRVWRAYGILSHARILSSQEAMTLLSELRLGIDMKIIKEIDPKVFNVLMVTTQPAFLQQKSELELQPQVRDIKRAEIVREKISSYSGGD</sequence>
<comment type="similarity">
    <text evidence="5 6 7">Belongs to the ATP:guanido phosphotransferase family.</text>
</comment>
<keyword evidence="2 5" id="KW-0547">Nucleotide-binding</keyword>
<evidence type="ECO:0000256" key="6">
    <source>
        <dbReference type="PROSITE-ProRule" id="PRU00843"/>
    </source>
</evidence>
<dbReference type="EC" id="2.7.14.1" evidence="5"/>
<dbReference type="PANTHER" id="PTHR11547:SF38">
    <property type="entry name" value="ARGININE KINASE 1-RELATED"/>
    <property type="match status" value="1"/>
</dbReference>
<dbReference type="InterPro" id="IPR023660">
    <property type="entry name" value="Arg_Kinase"/>
</dbReference>
<protein>
    <recommendedName>
        <fullName evidence="5">Protein-arginine kinase</fullName>
        <ecNumber evidence="5">2.7.14.1</ecNumber>
    </recommendedName>
</protein>
<evidence type="ECO:0000313" key="10">
    <source>
        <dbReference type="Proteomes" id="UP000323521"/>
    </source>
</evidence>
<accession>A0A3G1KX13</accession>
<evidence type="ECO:0000313" key="9">
    <source>
        <dbReference type="EMBL" id="ATW27073.1"/>
    </source>
</evidence>
<feature type="binding site" evidence="5 6">
    <location>
        <begin position="178"/>
        <end position="182"/>
    </location>
    <ligand>
        <name>ATP</name>
        <dbReference type="ChEBI" id="CHEBI:30616"/>
    </ligand>
</feature>
<organism evidence="9 10">
    <name type="scientific">Formimonas warabiya</name>
    <dbReference type="NCBI Taxonomy" id="1761012"/>
    <lineage>
        <taxon>Bacteria</taxon>
        <taxon>Bacillati</taxon>
        <taxon>Bacillota</taxon>
        <taxon>Clostridia</taxon>
        <taxon>Eubacteriales</taxon>
        <taxon>Peptococcaceae</taxon>
        <taxon>Candidatus Formimonas</taxon>
    </lineage>
</organism>
<dbReference type="SUPFAM" id="SSF55931">
    <property type="entry name" value="Glutamine synthetase/guanido kinase"/>
    <property type="match status" value="1"/>
</dbReference>
<keyword evidence="10" id="KW-1185">Reference proteome</keyword>
<comment type="function">
    <text evidence="5">Catalyzes the specific phosphorylation of arginine residues in proteins.</text>
</comment>
<feature type="short sequence motif" description="RDXXRA motif of the pArg binding pocket involved in allosteric regulation" evidence="5">
    <location>
        <begin position="339"/>
        <end position="344"/>
    </location>
</feature>
<dbReference type="PROSITE" id="PS51510">
    <property type="entry name" value="PHOSPHAGEN_KINASE_C"/>
    <property type="match status" value="1"/>
</dbReference>
<dbReference type="GO" id="GO:0046314">
    <property type="term" value="P:phosphocreatine biosynthetic process"/>
    <property type="evidence" value="ECO:0007669"/>
    <property type="project" value="InterPro"/>
</dbReference>
<evidence type="ECO:0000256" key="5">
    <source>
        <dbReference type="HAMAP-Rule" id="MF_00602"/>
    </source>
</evidence>
<feature type="binding site" evidence="6">
    <location>
        <begin position="209"/>
        <end position="214"/>
    </location>
    <ligand>
        <name>ATP</name>
        <dbReference type="ChEBI" id="CHEBI:30616"/>
    </ligand>
</feature>
<dbReference type="PROSITE" id="PS00112">
    <property type="entry name" value="PHOSPHAGEN_KINASE"/>
    <property type="match status" value="1"/>
</dbReference>
<gene>
    <name evidence="5" type="primary">mcsB</name>
    <name evidence="9" type="ORF">DCMF_22020</name>
</gene>
<evidence type="ECO:0000256" key="1">
    <source>
        <dbReference type="ARBA" id="ARBA00022679"/>
    </source>
</evidence>
<dbReference type="InterPro" id="IPR022415">
    <property type="entry name" value="ATP-guanido_PTrfase_AS"/>
</dbReference>
<keyword evidence="1 5" id="KW-0808">Transferase</keyword>
<evidence type="ECO:0000256" key="3">
    <source>
        <dbReference type="ARBA" id="ARBA00022777"/>
    </source>
</evidence>
<dbReference type="OrthoDB" id="9791353at2"/>
<dbReference type="Pfam" id="PF00217">
    <property type="entry name" value="ATP-gua_Ptrans"/>
    <property type="match status" value="1"/>
</dbReference>
<dbReference type="Gene3D" id="3.30.590.10">
    <property type="entry name" value="Glutamine synthetase/guanido kinase, catalytic domain"/>
    <property type="match status" value="1"/>
</dbReference>
<name>A0A3G1KX13_FORW1</name>
<dbReference type="RefSeq" id="WP_148136410.1">
    <property type="nucleotide sequence ID" value="NZ_CP017634.1"/>
</dbReference>
<comment type="catalytic activity">
    <reaction evidence="5">
        <text>L-arginyl-[protein] + ATP = N(omega)-phospho-L-arginyl-[protein] + ADP + H(+)</text>
        <dbReference type="Rhea" id="RHEA:43384"/>
        <dbReference type="Rhea" id="RHEA-COMP:10532"/>
        <dbReference type="Rhea" id="RHEA-COMP:10533"/>
        <dbReference type="ChEBI" id="CHEBI:15378"/>
        <dbReference type="ChEBI" id="CHEBI:29965"/>
        <dbReference type="ChEBI" id="CHEBI:30616"/>
        <dbReference type="ChEBI" id="CHEBI:83226"/>
        <dbReference type="ChEBI" id="CHEBI:456216"/>
        <dbReference type="EC" id="2.7.14.1"/>
    </reaction>
</comment>
<dbReference type="CDD" id="cd07930">
    <property type="entry name" value="bacterial_phosphagen_kinase"/>
    <property type="match status" value="1"/>
</dbReference>
<dbReference type="GO" id="GO:0005615">
    <property type="term" value="C:extracellular space"/>
    <property type="evidence" value="ECO:0007669"/>
    <property type="project" value="TreeGrafter"/>
</dbReference>
<dbReference type="Proteomes" id="UP000323521">
    <property type="component" value="Chromosome"/>
</dbReference>
<keyword evidence="3 5" id="KW-0418">Kinase</keyword>
<dbReference type="InterPro" id="IPR000749">
    <property type="entry name" value="ATP-guanido_PTrfase"/>
</dbReference>
<dbReference type="GO" id="GO:1990424">
    <property type="term" value="F:protein arginine kinase activity"/>
    <property type="evidence" value="ECO:0007669"/>
    <property type="project" value="UniProtKB-EC"/>
</dbReference>
<dbReference type="AlphaFoldDB" id="A0A3G1KX13"/>
<evidence type="ECO:0000259" key="8">
    <source>
        <dbReference type="PROSITE" id="PS51510"/>
    </source>
</evidence>
<reference evidence="9 10" key="1">
    <citation type="submission" date="2016-10" db="EMBL/GenBank/DDBJ databases">
        <title>Complete Genome Sequence of Peptococcaceae strain DCMF.</title>
        <authorList>
            <person name="Edwards R.J."/>
            <person name="Holland S.I."/>
            <person name="Deshpande N.P."/>
            <person name="Wong Y.K."/>
            <person name="Ertan H."/>
            <person name="Manefield M."/>
            <person name="Russell T.L."/>
            <person name="Lee M.J."/>
        </authorList>
    </citation>
    <scope>NUCLEOTIDE SEQUENCE [LARGE SCALE GENOMIC DNA]</scope>
    <source>
        <strain evidence="9 10">DCMF</strain>
    </source>
</reference>
<keyword evidence="5" id="KW-0021">Allosteric enzyme</keyword>
<dbReference type="InterPro" id="IPR014746">
    <property type="entry name" value="Gln_synth/guanido_kin_cat_dom"/>
</dbReference>
<dbReference type="GO" id="GO:0005524">
    <property type="term" value="F:ATP binding"/>
    <property type="evidence" value="ECO:0007669"/>
    <property type="project" value="UniProtKB-UniRule"/>
</dbReference>
<feature type="binding site" evidence="5 6">
    <location>
        <position position="93"/>
    </location>
    <ligand>
        <name>ATP</name>
        <dbReference type="ChEBI" id="CHEBI:30616"/>
    </ligand>
</feature>
<dbReference type="InterPro" id="IPR022414">
    <property type="entry name" value="ATP-guanido_PTrfase_cat"/>
</dbReference>
<feature type="domain" description="Phosphagen kinase C-terminal" evidence="8">
    <location>
        <begin position="24"/>
        <end position="256"/>
    </location>
</feature>
<comment type="caution">
    <text evidence="5">Lacks conserved residue(s) required for the propagation of feature annotation.</text>
</comment>
<keyword evidence="4 5" id="KW-0067">ATP-binding</keyword>